<proteinExistence type="predicted"/>
<gene>
    <name evidence="1" type="ORF">MCOR_14636</name>
</gene>
<accession>A0A6J8B8X7</accession>
<reference evidence="1 2" key="1">
    <citation type="submission" date="2020-06" db="EMBL/GenBank/DDBJ databases">
        <authorList>
            <person name="Li R."/>
            <person name="Bekaert M."/>
        </authorList>
    </citation>
    <scope>NUCLEOTIDE SEQUENCE [LARGE SCALE GENOMIC DNA]</scope>
    <source>
        <strain evidence="2">wild</strain>
    </source>
</reference>
<keyword evidence="2" id="KW-1185">Reference proteome</keyword>
<name>A0A6J8B8X7_MYTCO</name>
<sequence>MADRKKTKKNFYVVAKVCKRFHSIDEAIDFLNPSFSCGTVPIFDEKGQSKSAKSFGHVCKSCTDRNNNIHLDQDDSDTELSEYYDLPLDDTIKEVGPNTTSTPEVVTETRELNYSFDQTNVKTSFTIQNYTTTTCNHKYTCQNCVVVPDGFLSDDPQKMTKITDSTDTCCQVNTESTDFSCQVKLETDSNDSLIEKIASSPKKLLYPQ</sequence>
<dbReference type="Proteomes" id="UP000507470">
    <property type="component" value="Unassembled WGS sequence"/>
</dbReference>
<dbReference type="AlphaFoldDB" id="A0A6J8B8X7"/>
<evidence type="ECO:0000313" key="2">
    <source>
        <dbReference type="Proteomes" id="UP000507470"/>
    </source>
</evidence>
<dbReference type="EMBL" id="CACVKT020002569">
    <property type="protein sequence ID" value="CAC5378427.1"/>
    <property type="molecule type" value="Genomic_DNA"/>
</dbReference>
<protein>
    <submittedName>
        <fullName evidence="1">Uncharacterized protein</fullName>
    </submittedName>
</protein>
<organism evidence="1 2">
    <name type="scientific">Mytilus coruscus</name>
    <name type="common">Sea mussel</name>
    <dbReference type="NCBI Taxonomy" id="42192"/>
    <lineage>
        <taxon>Eukaryota</taxon>
        <taxon>Metazoa</taxon>
        <taxon>Spiralia</taxon>
        <taxon>Lophotrochozoa</taxon>
        <taxon>Mollusca</taxon>
        <taxon>Bivalvia</taxon>
        <taxon>Autobranchia</taxon>
        <taxon>Pteriomorphia</taxon>
        <taxon>Mytilida</taxon>
        <taxon>Mytiloidea</taxon>
        <taxon>Mytilidae</taxon>
        <taxon>Mytilinae</taxon>
        <taxon>Mytilus</taxon>
    </lineage>
</organism>
<evidence type="ECO:0000313" key="1">
    <source>
        <dbReference type="EMBL" id="CAC5378427.1"/>
    </source>
</evidence>